<accession>B6QRK5</accession>
<dbReference type="GO" id="GO:0016787">
    <property type="term" value="F:hydrolase activity"/>
    <property type="evidence" value="ECO:0007669"/>
    <property type="project" value="UniProtKB-KW"/>
</dbReference>
<dbReference type="EMBL" id="DS995904">
    <property type="protein sequence ID" value="EEA20838.1"/>
    <property type="molecule type" value="Genomic_DNA"/>
</dbReference>
<dbReference type="AlphaFoldDB" id="B6QRK5"/>
<dbReference type="Gene3D" id="3.40.50.1820">
    <property type="entry name" value="alpha/beta hydrolase"/>
    <property type="match status" value="1"/>
</dbReference>
<dbReference type="GO" id="GO:0006629">
    <property type="term" value="P:lipid metabolic process"/>
    <property type="evidence" value="ECO:0007669"/>
    <property type="project" value="InterPro"/>
</dbReference>
<dbReference type="CDD" id="cd00519">
    <property type="entry name" value="Lipase_3"/>
    <property type="match status" value="1"/>
</dbReference>
<dbReference type="Proteomes" id="UP000001294">
    <property type="component" value="Unassembled WGS sequence"/>
</dbReference>
<keyword evidence="1 3" id="KW-0732">Signal</keyword>
<dbReference type="InterPro" id="IPR051299">
    <property type="entry name" value="AB_hydrolase_lip/est"/>
</dbReference>
<dbReference type="PANTHER" id="PTHR46640:SF1">
    <property type="entry name" value="FUNGAL LIPASE-LIKE DOMAIN-CONTAINING PROTEIN-RELATED"/>
    <property type="match status" value="1"/>
</dbReference>
<dbReference type="HOGENOM" id="CLU_032957_3_1_1"/>
<organism evidence="5 6">
    <name type="scientific">Talaromyces marneffei (strain ATCC 18224 / CBS 334.59 / QM 7333)</name>
    <name type="common">Penicillium marneffei</name>
    <dbReference type="NCBI Taxonomy" id="441960"/>
    <lineage>
        <taxon>Eukaryota</taxon>
        <taxon>Fungi</taxon>
        <taxon>Dikarya</taxon>
        <taxon>Ascomycota</taxon>
        <taxon>Pezizomycotina</taxon>
        <taxon>Eurotiomycetes</taxon>
        <taxon>Eurotiomycetidae</taxon>
        <taxon>Eurotiales</taxon>
        <taxon>Trichocomaceae</taxon>
        <taxon>Talaromyces</taxon>
        <taxon>Talaromyces sect. Talaromyces</taxon>
    </lineage>
</organism>
<dbReference type="VEuPathDB" id="FungiDB:PMAA_046570"/>
<evidence type="ECO:0000256" key="2">
    <source>
        <dbReference type="ARBA" id="ARBA00022801"/>
    </source>
</evidence>
<dbReference type="InterPro" id="IPR029058">
    <property type="entry name" value="AB_hydrolase_fold"/>
</dbReference>
<sequence>MTLLRGLIKCLALILLAATLLADAAVVHGDAQNVLQKQQNQEDITDRTVSEALFAELEESARLADIAYCVGTTGIHNPFACLSHCEEFKGFELITTWNTGPLLSDSCGYIALSHAPSAKRIIVAFRGTYSLTNTIIDLSAVPQTYVPYPTDGDDDGNNNKPSVIEPKQCQNCTVHAGFWTSWKNSRGTVLSAVTQALEKYPDYEVTLIGHSLGGAVAALASLEMYSRGLDPHVTTFGEPKVGNDKMADFISEIFDLSKGKEDDTQMRYRRITHVNDPIPLLPLTEWGYAPHAGEIYISKLDLPPSREDVEHCVGNADKRCISSSEGDREEETVKNLSLLAMSMVPQRENILLSSSDNQQQQEQLAEKEKRDEVKTQWSLVPNRYRIWELFFAHRDYFWRIGLCVPGGDPSSWRWL</sequence>
<keyword evidence="2" id="KW-0378">Hydrolase</keyword>
<feature type="signal peptide" evidence="3">
    <location>
        <begin position="1"/>
        <end position="24"/>
    </location>
</feature>
<feature type="chain" id="PRO_5002848521" evidence="3">
    <location>
        <begin position="25"/>
        <end position="415"/>
    </location>
</feature>
<evidence type="ECO:0000259" key="4">
    <source>
        <dbReference type="Pfam" id="PF01764"/>
    </source>
</evidence>
<dbReference type="PANTHER" id="PTHR46640">
    <property type="entry name" value="TRIACYLGLYCEROL LIPASE, PUTATIVE (AFU_ORTHOLOGUE AFUA_6G06510)-RELATED"/>
    <property type="match status" value="1"/>
</dbReference>
<name>B6QRK5_TALMQ</name>
<dbReference type="SUPFAM" id="SSF53474">
    <property type="entry name" value="alpha/beta-Hydrolases"/>
    <property type="match status" value="1"/>
</dbReference>
<proteinExistence type="predicted"/>
<evidence type="ECO:0000256" key="3">
    <source>
        <dbReference type="SAM" id="SignalP"/>
    </source>
</evidence>
<feature type="domain" description="Fungal lipase-type" evidence="4">
    <location>
        <begin position="122"/>
        <end position="284"/>
    </location>
</feature>
<evidence type="ECO:0000313" key="6">
    <source>
        <dbReference type="Proteomes" id="UP000001294"/>
    </source>
</evidence>
<dbReference type="Pfam" id="PF01764">
    <property type="entry name" value="Lipase_3"/>
    <property type="match status" value="1"/>
</dbReference>
<gene>
    <name evidence="5" type="ORF">PMAA_046570</name>
</gene>
<dbReference type="PhylomeDB" id="B6QRK5"/>
<protein>
    <submittedName>
        <fullName evidence="5">Extracellular triacylglycerol lipase, putative</fullName>
    </submittedName>
</protein>
<keyword evidence="6" id="KW-1185">Reference proteome</keyword>
<evidence type="ECO:0000313" key="5">
    <source>
        <dbReference type="EMBL" id="EEA20838.1"/>
    </source>
</evidence>
<reference evidence="6" key="1">
    <citation type="journal article" date="2015" name="Genome Announc.">
        <title>Genome sequence of the AIDS-associated pathogen Penicillium marneffei (ATCC18224) and its near taxonomic relative Talaromyces stipitatus (ATCC10500).</title>
        <authorList>
            <person name="Nierman W.C."/>
            <person name="Fedorova-Abrams N.D."/>
            <person name="Andrianopoulos A."/>
        </authorList>
    </citation>
    <scope>NUCLEOTIDE SEQUENCE [LARGE SCALE GENOMIC DNA]</scope>
    <source>
        <strain evidence="6">ATCC 18224 / CBS 334.59 / QM 7333</strain>
    </source>
</reference>
<evidence type="ECO:0000256" key="1">
    <source>
        <dbReference type="ARBA" id="ARBA00022729"/>
    </source>
</evidence>
<dbReference type="InterPro" id="IPR002921">
    <property type="entry name" value="Fungal_lipase-type"/>
</dbReference>
<dbReference type="OrthoDB" id="406844at2759"/>